<accession>A0A8H7KGJ6</accession>
<evidence type="ECO:0000313" key="1">
    <source>
        <dbReference type="EMBL" id="KAF7773680.1"/>
    </source>
</evidence>
<evidence type="ECO:0000313" key="2">
    <source>
        <dbReference type="Proteomes" id="UP000629468"/>
    </source>
</evidence>
<dbReference type="AlphaFoldDB" id="A0A8H7KGJ6"/>
<sequence length="109" mass="12042">MSSFLRPFAQRSAVAARRIKQCATTRAFHSPFVALNQAQTSHKAQPHAQATTFAYEKQYDFSYEPLSSGTPFGNQIFVVSQPDASARHYEVPSGVYPVSLPYSTPKAQS</sequence>
<comment type="caution">
    <text evidence="1">The sequence shown here is derived from an EMBL/GenBank/DDBJ whole genome shotgun (WGS) entry which is preliminary data.</text>
</comment>
<reference evidence="1 2" key="1">
    <citation type="journal article" name="Sci. Rep.">
        <title>Telomere-to-telomere assembled and centromere annotated genomes of the two main subspecies of the button mushroom Agaricus bisporus reveal especially polymorphic chromosome ends.</title>
        <authorList>
            <person name="Sonnenberg A.S.M."/>
            <person name="Sedaghat-Telgerd N."/>
            <person name="Lavrijssen B."/>
            <person name="Ohm R.A."/>
            <person name="Hendrickx P.M."/>
            <person name="Scholtmeijer K."/>
            <person name="Baars J.J.P."/>
            <person name="van Peer A."/>
        </authorList>
    </citation>
    <scope>NUCLEOTIDE SEQUENCE [LARGE SCALE GENOMIC DNA]</scope>
    <source>
        <strain evidence="1 2">H119_p4</strain>
    </source>
</reference>
<protein>
    <submittedName>
        <fullName evidence="1">Uncharacterized protein</fullName>
    </submittedName>
</protein>
<name>A0A8H7KGJ6_AGABI</name>
<dbReference type="Proteomes" id="UP000629468">
    <property type="component" value="Unassembled WGS sequence"/>
</dbReference>
<proteinExistence type="predicted"/>
<gene>
    <name evidence="1" type="ORF">Agabi119p4_5847</name>
</gene>
<dbReference type="EMBL" id="JABXXO010000007">
    <property type="protein sequence ID" value="KAF7773680.1"/>
    <property type="molecule type" value="Genomic_DNA"/>
</dbReference>
<organism evidence="1 2">
    <name type="scientific">Agaricus bisporus var. burnettii</name>
    <dbReference type="NCBI Taxonomy" id="192524"/>
    <lineage>
        <taxon>Eukaryota</taxon>
        <taxon>Fungi</taxon>
        <taxon>Dikarya</taxon>
        <taxon>Basidiomycota</taxon>
        <taxon>Agaricomycotina</taxon>
        <taxon>Agaricomycetes</taxon>
        <taxon>Agaricomycetidae</taxon>
        <taxon>Agaricales</taxon>
        <taxon>Agaricineae</taxon>
        <taxon>Agaricaceae</taxon>
        <taxon>Agaricus</taxon>
    </lineage>
</organism>